<evidence type="ECO:0000313" key="1">
    <source>
        <dbReference type="EMBL" id="TWL30784.1"/>
    </source>
</evidence>
<dbReference type="EMBL" id="NILC01000014">
    <property type="protein sequence ID" value="TWL30784.1"/>
    <property type="molecule type" value="Genomic_DNA"/>
</dbReference>
<organism evidence="1 2">
    <name type="scientific">Bacillus licheniformis</name>
    <dbReference type="NCBI Taxonomy" id="1402"/>
    <lineage>
        <taxon>Bacteria</taxon>
        <taxon>Bacillati</taxon>
        <taxon>Bacillota</taxon>
        <taxon>Bacilli</taxon>
        <taxon>Bacillales</taxon>
        <taxon>Bacillaceae</taxon>
        <taxon>Bacillus</taxon>
    </lineage>
</organism>
<proteinExistence type="predicted"/>
<gene>
    <name evidence="1" type="ORF">CHCC16736_1818</name>
</gene>
<name>A0A8B5YFK1_BACLI</name>
<dbReference type="Proteomes" id="UP000435910">
    <property type="component" value="Unassembled WGS sequence"/>
</dbReference>
<accession>A0A8B5YFK1</accession>
<dbReference type="AlphaFoldDB" id="A0A8B5YFK1"/>
<sequence length="53" mass="5975">MSARGHMLEPDVDFLGRMSGNDEWKGLRGPVISFKEDGYMNSVFLIRMVAVDV</sequence>
<evidence type="ECO:0000313" key="2">
    <source>
        <dbReference type="Proteomes" id="UP000435910"/>
    </source>
</evidence>
<protein>
    <submittedName>
        <fullName evidence="1">Uncharacterized protein</fullName>
    </submittedName>
</protein>
<comment type="caution">
    <text evidence="1">The sequence shown here is derived from an EMBL/GenBank/DDBJ whole genome shotgun (WGS) entry which is preliminary data.</text>
</comment>
<reference evidence="1 2" key="1">
    <citation type="submission" date="2019-06" db="EMBL/GenBank/DDBJ databases">
        <title>Genome sequence analysis of &gt;100 Bacillus licheniformis strains suggests intrinsic resistance to this species.</title>
        <authorList>
            <person name="Wels M."/>
            <person name="Siezen R.J."/>
            <person name="Johansen E."/>
            <person name="Stuer-Lauridsen B."/>
            <person name="Bjerre K."/>
            <person name="Nielsen B.K.K."/>
        </authorList>
    </citation>
    <scope>NUCLEOTIDE SEQUENCE [LARGE SCALE GENOMIC DNA]</scope>
    <source>
        <strain evidence="1 2">BAC-16736</strain>
    </source>
</reference>